<dbReference type="EMBL" id="SAUY01000015">
    <property type="protein sequence ID" value="RWR30523.1"/>
    <property type="molecule type" value="Genomic_DNA"/>
</dbReference>
<proteinExistence type="predicted"/>
<sequence length="72" mass="7746">MTDAEKAAFNHGYLIACCNIENLHKEGPIAADVLAEAGISSAEVKAMNLSEYDARALRSIRKARSVDPIVSK</sequence>
<evidence type="ECO:0000313" key="2">
    <source>
        <dbReference type="Proteomes" id="UP000284451"/>
    </source>
</evidence>
<dbReference type="Proteomes" id="UP000284451">
    <property type="component" value="Unassembled WGS sequence"/>
</dbReference>
<dbReference type="AlphaFoldDB" id="A0A443KD49"/>
<protein>
    <submittedName>
        <fullName evidence="1">Uncharacterized protein</fullName>
    </submittedName>
</protein>
<dbReference type="RefSeq" id="WP_128232729.1">
    <property type="nucleotide sequence ID" value="NZ_SAUY01000015.1"/>
</dbReference>
<organism evidence="1 2">
    <name type="scientific">Paenirhodobacter populi</name>
    <dbReference type="NCBI Taxonomy" id="2306993"/>
    <lineage>
        <taxon>Bacteria</taxon>
        <taxon>Pseudomonadati</taxon>
        <taxon>Pseudomonadota</taxon>
        <taxon>Alphaproteobacteria</taxon>
        <taxon>Rhodobacterales</taxon>
        <taxon>Rhodobacter group</taxon>
        <taxon>Paenirhodobacter</taxon>
    </lineage>
</organism>
<reference evidence="1 2" key="2">
    <citation type="submission" date="2019-01" db="EMBL/GenBank/DDBJ databases">
        <authorList>
            <person name="Li Y."/>
        </authorList>
    </citation>
    <scope>NUCLEOTIDE SEQUENCE [LARGE SCALE GENOMIC DNA]</scope>
    <source>
        <strain evidence="1 2">07D10-4-3</strain>
    </source>
</reference>
<reference evidence="1 2" key="1">
    <citation type="submission" date="2019-01" db="EMBL/GenBank/DDBJ databases">
        <title>Sinorhodobacter populi sp. nov. isolated from the symptomatic bark tissue of Populus euramericana canker.</title>
        <authorList>
            <person name="Xu G."/>
        </authorList>
    </citation>
    <scope>NUCLEOTIDE SEQUENCE [LARGE SCALE GENOMIC DNA]</scope>
    <source>
        <strain evidence="1 2">07D10-4-3</strain>
    </source>
</reference>
<comment type="caution">
    <text evidence="1">The sequence shown here is derived from an EMBL/GenBank/DDBJ whole genome shotgun (WGS) entry which is preliminary data.</text>
</comment>
<evidence type="ECO:0000313" key="1">
    <source>
        <dbReference type="EMBL" id="RWR30523.1"/>
    </source>
</evidence>
<gene>
    <name evidence="1" type="ORF">D2T29_12695</name>
</gene>
<name>A0A443KD49_9RHOB</name>
<accession>A0A443KD49</accession>